<proteinExistence type="inferred from homology"/>
<comment type="pathway">
    <text evidence="1 6">Carbohydrate biosynthesis; dTDP-L-rhamnose biosynthesis.</text>
</comment>
<dbReference type="OrthoDB" id="9803892at2"/>
<dbReference type="GO" id="GO:0008831">
    <property type="term" value="F:dTDP-4-dehydrorhamnose reductase activity"/>
    <property type="evidence" value="ECO:0007669"/>
    <property type="project" value="UniProtKB-EC"/>
</dbReference>
<keyword evidence="6" id="KW-0560">Oxidoreductase</keyword>
<feature type="domain" description="RmlD-like substrate binding" evidence="7">
    <location>
        <begin position="10"/>
        <end position="284"/>
    </location>
</feature>
<dbReference type="GO" id="GO:0019305">
    <property type="term" value="P:dTDP-rhamnose biosynthetic process"/>
    <property type="evidence" value="ECO:0007669"/>
    <property type="project" value="UniProtKB-UniPathway"/>
</dbReference>
<dbReference type="STRING" id="1121449.SAMN02745704_00874"/>
<evidence type="ECO:0000256" key="4">
    <source>
        <dbReference type="ARBA" id="ARBA00017099"/>
    </source>
</evidence>
<evidence type="ECO:0000256" key="6">
    <source>
        <dbReference type="RuleBase" id="RU364082"/>
    </source>
</evidence>
<sequence length="295" mass="32471">MTVFEGSKVVVLGGESGLLGQALMNALQHAGANTVGTCRASLDPMDNDALTAFLEREEPRIVFNTVAHTQVDAAESEPDLSQRLNTTLPERLGKHSLEMGFLLVHFSTDFVFNGQNEQAYTEEESAEPLSVYGKTKHRGECRLLEMNLERVLIIRTAWLFGPGRDNFVSKMLRLAQTRDTLSVVHDQTGSPTYTPDLAKHTLQLVESGATGLFHIVNSGQASWCELAAETVRVAGLDCRVEAINADQYPVKAARPTNSQLSTEKFTMVTGVTPRPWTQALRDYVYTDLSEELPGD</sequence>
<evidence type="ECO:0000313" key="9">
    <source>
        <dbReference type="Proteomes" id="UP000190027"/>
    </source>
</evidence>
<reference evidence="8 9" key="1">
    <citation type="submission" date="2017-02" db="EMBL/GenBank/DDBJ databases">
        <authorList>
            <person name="Peterson S.W."/>
        </authorList>
    </citation>
    <scope>NUCLEOTIDE SEQUENCE [LARGE SCALE GENOMIC DNA]</scope>
    <source>
        <strain evidence="8 9">DSM 16080</strain>
    </source>
</reference>
<evidence type="ECO:0000259" key="7">
    <source>
        <dbReference type="Pfam" id="PF04321"/>
    </source>
</evidence>
<organism evidence="8 9">
    <name type="scientific">Paucidesulfovibrio gracilis DSM 16080</name>
    <dbReference type="NCBI Taxonomy" id="1121449"/>
    <lineage>
        <taxon>Bacteria</taxon>
        <taxon>Pseudomonadati</taxon>
        <taxon>Thermodesulfobacteriota</taxon>
        <taxon>Desulfovibrionia</taxon>
        <taxon>Desulfovibrionales</taxon>
        <taxon>Desulfovibrionaceae</taxon>
        <taxon>Paucidesulfovibrio</taxon>
    </lineage>
</organism>
<dbReference type="PANTHER" id="PTHR10491">
    <property type="entry name" value="DTDP-4-DEHYDRORHAMNOSE REDUCTASE"/>
    <property type="match status" value="1"/>
</dbReference>
<dbReference type="InterPro" id="IPR029903">
    <property type="entry name" value="RmlD-like-bd"/>
</dbReference>
<protein>
    <recommendedName>
        <fullName evidence="4 6">dTDP-4-dehydrorhamnose reductase</fullName>
        <ecNumber evidence="3 6">1.1.1.133</ecNumber>
    </recommendedName>
</protein>
<evidence type="ECO:0000256" key="3">
    <source>
        <dbReference type="ARBA" id="ARBA00012929"/>
    </source>
</evidence>
<gene>
    <name evidence="8" type="ORF">SAMN02745704_00874</name>
</gene>
<dbReference type="EC" id="1.1.1.133" evidence="3 6"/>
<dbReference type="CDD" id="cd05254">
    <property type="entry name" value="dTDP_HR_like_SDR_e"/>
    <property type="match status" value="1"/>
</dbReference>
<evidence type="ECO:0000313" key="8">
    <source>
        <dbReference type="EMBL" id="SKA76783.1"/>
    </source>
</evidence>
<accession>A0A1T4WHI9</accession>
<dbReference type="InterPro" id="IPR036291">
    <property type="entry name" value="NAD(P)-bd_dom_sf"/>
</dbReference>
<comment type="catalytic activity">
    <reaction evidence="5">
        <text>dTDP-beta-L-rhamnose + NADP(+) = dTDP-4-dehydro-beta-L-rhamnose + NADPH + H(+)</text>
        <dbReference type="Rhea" id="RHEA:21796"/>
        <dbReference type="ChEBI" id="CHEBI:15378"/>
        <dbReference type="ChEBI" id="CHEBI:57510"/>
        <dbReference type="ChEBI" id="CHEBI:57783"/>
        <dbReference type="ChEBI" id="CHEBI:58349"/>
        <dbReference type="ChEBI" id="CHEBI:62830"/>
        <dbReference type="EC" id="1.1.1.133"/>
    </reaction>
</comment>
<dbReference type="Gene3D" id="3.40.50.720">
    <property type="entry name" value="NAD(P)-binding Rossmann-like Domain"/>
    <property type="match status" value="1"/>
</dbReference>
<comment type="function">
    <text evidence="6">Catalyzes the reduction of dTDP-6-deoxy-L-lyxo-4-hexulose to yield dTDP-L-rhamnose.</text>
</comment>
<evidence type="ECO:0000256" key="1">
    <source>
        <dbReference type="ARBA" id="ARBA00004781"/>
    </source>
</evidence>
<keyword evidence="9" id="KW-1185">Reference proteome</keyword>
<dbReference type="NCBIfam" id="TIGR01214">
    <property type="entry name" value="rmlD"/>
    <property type="match status" value="1"/>
</dbReference>
<dbReference type="AlphaFoldDB" id="A0A1T4WHI9"/>
<keyword evidence="6" id="KW-0521">NADP</keyword>
<evidence type="ECO:0000256" key="5">
    <source>
        <dbReference type="ARBA" id="ARBA00048200"/>
    </source>
</evidence>
<dbReference type="Proteomes" id="UP000190027">
    <property type="component" value="Unassembled WGS sequence"/>
</dbReference>
<dbReference type="RefSeq" id="WP_078716457.1">
    <property type="nucleotide sequence ID" value="NZ_FUYC01000003.1"/>
</dbReference>
<dbReference type="InterPro" id="IPR005913">
    <property type="entry name" value="dTDP_dehydrorham_reduct"/>
</dbReference>
<dbReference type="SUPFAM" id="SSF51735">
    <property type="entry name" value="NAD(P)-binding Rossmann-fold domains"/>
    <property type="match status" value="1"/>
</dbReference>
<dbReference type="Gene3D" id="3.90.25.10">
    <property type="entry name" value="UDP-galactose 4-epimerase, domain 1"/>
    <property type="match status" value="1"/>
</dbReference>
<dbReference type="PANTHER" id="PTHR10491:SF4">
    <property type="entry name" value="METHIONINE ADENOSYLTRANSFERASE 2 SUBUNIT BETA"/>
    <property type="match status" value="1"/>
</dbReference>
<dbReference type="Pfam" id="PF04321">
    <property type="entry name" value="RmlD_sub_bind"/>
    <property type="match status" value="1"/>
</dbReference>
<comment type="similarity">
    <text evidence="2 6">Belongs to the dTDP-4-dehydrorhamnose reductase family.</text>
</comment>
<dbReference type="UniPathway" id="UPA00124"/>
<name>A0A1T4WHI9_9BACT</name>
<evidence type="ECO:0000256" key="2">
    <source>
        <dbReference type="ARBA" id="ARBA00010944"/>
    </source>
</evidence>
<dbReference type="EMBL" id="FUYC01000003">
    <property type="protein sequence ID" value="SKA76783.1"/>
    <property type="molecule type" value="Genomic_DNA"/>
</dbReference>